<protein>
    <recommendedName>
        <fullName evidence="4">Coenzyme Q-binding protein COQ10 START domain-containing protein</fullName>
    </recommendedName>
</protein>
<dbReference type="GO" id="GO:0005739">
    <property type="term" value="C:mitochondrion"/>
    <property type="evidence" value="ECO:0007669"/>
    <property type="project" value="TreeGrafter"/>
</dbReference>
<evidence type="ECO:0000259" key="4">
    <source>
        <dbReference type="Pfam" id="PF03364"/>
    </source>
</evidence>
<dbReference type="GO" id="GO:0048039">
    <property type="term" value="F:ubiquinone binding"/>
    <property type="evidence" value="ECO:0007669"/>
    <property type="project" value="InterPro"/>
</dbReference>
<sequence>MLRQAASCRALVQACRLLGPGVPEGVPALQAAGFLPAAAPATQLPVSRAFIGLPSPFETGESKKFHEQKVLPYTPEEIYDVVAAVEHYHEFVPWCVRSVITARRPPNYLEAELEVGFQMFTERYISRVTLHPGQAISSSVGDSTLFRYLNNEWRFAPGPHPGSTRLDFSVDFAFKSALYRHLANVFFAEVVQRMMGALEGRCTLLYGSPVARRAAAPAPAGRGPMPR</sequence>
<reference evidence="7" key="2">
    <citation type="journal article" date="2018" name="Algal Res.">
        <title>Characterization of plant carbon substrate utilization by Auxenochlorella protothecoides.</title>
        <authorList>
            <person name="Vogler B.W."/>
            <person name="Starkenburg S.R."/>
            <person name="Sudasinghe N."/>
            <person name="Schambach J.Y."/>
            <person name="Rollin J.A."/>
            <person name="Pattathil S."/>
            <person name="Barry A.N."/>
        </authorList>
    </citation>
    <scope>NUCLEOTIDE SEQUENCE [LARGE SCALE GENOMIC DNA]</scope>
    <source>
        <strain evidence="7">UTEX 25</strain>
    </source>
</reference>
<dbReference type="EMBL" id="QOKY01000160">
    <property type="protein sequence ID" value="RMZ55548.1"/>
    <property type="molecule type" value="Genomic_DNA"/>
</dbReference>
<dbReference type="Pfam" id="PF03364">
    <property type="entry name" value="Polyketide_cyc"/>
    <property type="match status" value="1"/>
</dbReference>
<dbReference type="InterPro" id="IPR023393">
    <property type="entry name" value="START-like_dom_sf"/>
</dbReference>
<dbReference type="InterPro" id="IPR044996">
    <property type="entry name" value="COQ10-like"/>
</dbReference>
<reference evidence="5" key="1">
    <citation type="submission" date="2015-08" db="EMBL/GenBank/DDBJ databases">
        <authorList>
            <person name="Babu N.S."/>
            <person name="Beckwith C.J."/>
            <person name="Beseler K.G."/>
            <person name="Brison A."/>
            <person name="Carone J.V."/>
            <person name="Caskin T.P."/>
            <person name="Diamond M."/>
            <person name="Durham M.E."/>
            <person name="Foxe J.M."/>
            <person name="Go M."/>
            <person name="Henderson B.A."/>
            <person name="Jones I.B."/>
            <person name="McGettigan J.A."/>
            <person name="Micheletti S.J."/>
            <person name="Nasrallah M.E."/>
            <person name="Ortiz D."/>
            <person name="Piller C.R."/>
            <person name="Privatt S.R."/>
            <person name="Schneider S.L."/>
            <person name="Sharp S."/>
            <person name="Smith T.C."/>
            <person name="Stanton J.D."/>
            <person name="Ullery H.E."/>
            <person name="Wilson R.J."/>
            <person name="Serrano M.G."/>
            <person name="Buck G."/>
            <person name="Lee V."/>
            <person name="Wang Y."/>
            <person name="Carvalho R."/>
            <person name="Voegtly L."/>
            <person name="Shi R."/>
            <person name="Duckworth R."/>
            <person name="Johnson A."/>
            <person name="Loviza R."/>
            <person name="Walstead R."/>
            <person name="Shah Z."/>
            <person name="Kiflezghi M."/>
            <person name="Wade K."/>
            <person name="Ball S.L."/>
            <person name="Bradley K.W."/>
            <person name="Asai D.J."/>
            <person name="Bowman C.A."/>
            <person name="Russell D.A."/>
            <person name="Pope W.H."/>
            <person name="Jacobs-Sera D."/>
            <person name="Hendrix R.W."/>
            <person name="Hatfull G.F."/>
        </authorList>
    </citation>
    <scope>NUCLEOTIDE SEQUENCE</scope>
</reference>
<dbReference type="Proteomes" id="UP000279271">
    <property type="component" value="Unassembled WGS sequence"/>
</dbReference>
<evidence type="ECO:0000313" key="5">
    <source>
        <dbReference type="EMBL" id="JAT73097.1"/>
    </source>
</evidence>
<comment type="function">
    <text evidence="3">Required for the function of coenzyme Q in the respiratory chain. May serve as a chaperone or may be involved in the transport of Q6 from its site of synthesis to the catalytic sites of the respiratory complexes.</text>
</comment>
<dbReference type="Gene3D" id="3.30.530.20">
    <property type="match status" value="1"/>
</dbReference>
<comment type="subunit">
    <text evidence="2">Interacts with coenzyme Q.</text>
</comment>
<proteinExistence type="inferred from homology"/>
<evidence type="ECO:0000256" key="1">
    <source>
        <dbReference type="ARBA" id="ARBA00006885"/>
    </source>
</evidence>
<dbReference type="AlphaFoldDB" id="A0A1D2A1N7"/>
<dbReference type="GO" id="GO:0045333">
    <property type="term" value="P:cellular respiration"/>
    <property type="evidence" value="ECO:0007669"/>
    <property type="project" value="InterPro"/>
</dbReference>
<reference evidence="6" key="4">
    <citation type="submission" date="2018-11" db="EMBL/GenBank/DDBJ databases">
        <title>Characterization of plant carbon substrate utilization by Auxenochlorella protothecoides.</title>
        <authorList>
            <person name="Vogler B.W."/>
            <person name="Starkenburg S.R."/>
            <person name="Sudasinghe N."/>
            <person name="Schambach J.Y."/>
            <person name="Rollin J.A."/>
            <person name="Pattathil S."/>
            <person name="Barry A.N."/>
        </authorList>
    </citation>
    <scope>NUCLEOTIDE SEQUENCE [LARGE SCALE GENOMIC DNA]</scope>
    <source>
        <strain evidence="6">UTEX 25</strain>
    </source>
</reference>
<dbReference type="CDD" id="cd07813">
    <property type="entry name" value="COQ10p_like"/>
    <property type="match status" value="1"/>
</dbReference>
<evidence type="ECO:0000313" key="6">
    <source>
        <dbReference type="EMBL" id="RMZ55548.1"/>
    </source>
</evidence>
<evidence type="ECO:0000313" key="7">
    <source>
        <dbReference type="Proteomes" id="UP000279271"/>
    </source>
</evidence>
<reference evidence="6" key="3">
    <citation type="submission" date="2018-10" db="EMBL/GenBank/DDBJ databases">
        <authorList>
            <person name="Hovde B."/>
            <person name="Zhang X."/>
        </authorList>
    </citation>
    <scope>NUCLEOTIDE SEQUENCE [LARGE SCALE GENOMIC DNA]</scope>
    <source>
        <strain evidence="6">UTEX 25</strain>
    </source>
</reference>
<organism evidence="5">
    <name type="scientific">Auxenochlorella protothecoides</name>
    <name type="common">Green microalga</name>
    <name type="synonym">Chlorella protothecoides</name>
    <dbReference type="NCBI Taxonomy" id="3075"/>
    <lineage>
        <taxon>Eukaryota</taxon>
        <taxon>Viridiplantae</taxon>
        <taxon>Chlorophyta</taxon>
        <taxon>core chlorophytes</taxon>
        <taxon>Trebouxiophyceae</taxon>
        <taxon>Chlorellales</taxon>
        <taxon>Chlorellaceae</taxon>
        <taxon>Auxenochlorella</taxon>
    </lineage>
</organism>
<name>A0A1D2A1N7_AUXPR</name>
<evidence type="ECO:0000256" key="3">
    <source>
        <dbReference type="ARBA" id="ARBA00024947"/>
    </source>
</evidence>
<evidence type="ECO:0000256" key="2">
    <source>
        <dbReference type="ARBA" id="ARBA00011814"/>
    </source>
</evidence>
<feature type="domain" description="Coenzyme Q-binding protein COQ10 START" evidence="4">
    <location>
        <begin position="71"/>
        <end position="198"/>
    </location>
</feature>
<dbReference type="SUPFAM" id="SSF55961">
    <property type="entry name" value="Bet v1-like"/>
    <property type="match status" value="1"/>
</dbReference>
<gene>
    <name evidence="6" type="ORF">APUTEX25_000131</name>
    <name evidence="5" type="ORF">g.38549</name>
</gene>
<dbReference type="PANTHER" id="PTHR12901">
    <property type="entry name" value="SPERM PROTEIN HOMOLOG"/>
    <property type="match status" value="1"/>
</dbReference>
<dbReference type="EMBL" id="GDKF01005525">
    <property type="protein sequence ID" value="JAT73097.1"/>
    <property type="molecule type" value="Transcribed_RNA"/>
</dbReference>
<dbReference type="InterPro" id="IPR005031">
    <property type="entry name" value="COQ10_START"/>
</dbReference>
<dbReference type="PANTHER" id="PTHR12901:SF10">
    <property type="entry name" value="COENZYME Q-BINDING PROTEIN COQ10, MITOCHONDRIAL"/>
    <property type="match status" value="1"/>
</dbReference>
<comment type="similarity">
    <text evidence="1">Belongs to the COQ10 family.</text>
</comment>
<accession>A0A1D2A1N7</accession>